<feature type="compositionally biased region" description="Acidic residues" evidence="1">
    <location>
        <begin position="50"/>
        <end position="88"/>
    </location>
</feature>
<reference evidence="2 3" key="1">
    <citation type="journal article" date="2016" name="Mol. Biol. Evol.">
        <title>Comparative Genomics of Early-Diverging Mushroom-Forming Fungi Provides Insights into the Origins of Lignocellulose Decay Capabilities.</title>
        <authorList>
            <person name="Nagy L.G."/>
            <person name="Riley R."/>
            <person name="Tritt A."/>
            <person name="Adam C."/>
            <person name="Daum C."/>
            <person name="Floudas D."/>
            <person name="Sun H."/>
            <person name="Yadav J.S."/>
            <person name="Pangilinan J."/>
            <person name="Larsson K.H."/>
            <person name="Matsuura K."/>
            <person name="Barry K."/>
            <person name="Labutti K."/>
            <person name="Kuo R."/>
            <person name="Ohm R.A."/>
            <person name="Bhattacharya S.S."/>
            <person name="Shirouzu T."/>
            <person name="Yoshinaga Y."/>
            <person name="Martin F.M."/>
            <person name="Grigoriev I.V."/>
            <person name="Hibbett D.S."/>
        </authorList>
    </citation>
    <scope>NUCLEOTIDE SEQUENCE [LARGE SCALE GENOMIC DNA]</scope>
    <source>
        <strain evidence="2 3">HHB12029</strain>
    </source>
</reference>
<gene>
    <name evidence="2" type="ORF">EXIGLDRAFT_834475</name>
</gene>
<proteinExistence type="predicted"/>
<dbReference type="Proteomes" id="UP000077266">
    <property type="component" value="Unassembled WGS sequence"/>
</dbReference>
<name>A0A165JR72_EXIGL</name>
<accession>A0A165JR72</accession>
<keyword evidence="3" id="KW-1185">Reference proteome</keyword>
<evidence type="ECO:0000313" key="3">
    <source>
        <dbReference type="Proteomes" id="UP000077266"/>
    </source>
</evidence>
<dbReference type="EMBL" id="KV425961">
    <property type="protein sequence ID" value="KZV95217.1"/>
    <property type="molecule type" value="Genomic_DNA"/>
</dbReference>
<evidence type="ECO:0000256" key="1">
    <source>
        <dbReference type="SAM" id="MobiDB-lite"/>
    </source>
</evidence>
<sequence length="112" mass="12394">MGLARGRKPRSAEEGRRRTSCVSPFFSRHAQSPSAGRIGPLNNETSTGESEYDDDEETAKEDEWSDEEDGPDEHDPETEEWDEMEADPFGEGVNIVVPAKTDSSVSAKGEKY</sequence>
<feature type="region of interest" description="Disordered" evidence="1">
    <location>
        <begin position="1"/>
        <end position="112"/>
    </location>
</feature>
<evidence type="ECO:0000313" key="2">
    <source>
        <dbReference type="EMBL" id="KZV95217.1"/>
    </source>
</evidence>
<protein>
    <submittedName>
        <fullName evidence="2">Uncharacterized protein</fullName>
    </submittedName>
</protein>
<dbReference type="InParanoid" id="A0A165JR72"/>
<organism evidence="2 3">
    <name type="scientific">Exidia glandulosa HHB12029</name>
    <dbReference type="NCBI Taxonomy" id="1314781"/>
    <lineage>
        <taxon>Eukaryota</taxon>
        <taxon>Fungi</taxon>
        <taxon>Dikarya</taxon>
        <taxon>Basidiomycota</taxon>
        <taxon>Agaricomycotina</taxon>
        <taxon>Agaricomycetes</taxon>
        <taxon>Auriculariales</taxon>
        <taxon>Exidiaceae</taxon>
        <taxon>Exidia</taxon>
    </lineage>
</organism>
<dbReference type="AlphaFoldDB" id="A0A165JR72"/>